<dbReference type="AlphaFoldDB" id="A0A0R1LJV9"/>
<dbReference type="InterPro" id="IPR016169">
    <property type="entry name" value="FAD-bd_PCMH_sub2"/>
</dbReference>
<gene>
    <name evidence="5" type="ORF">FD25_GL002664</name>
</gene>
<dbReference type="PROSITE" id="PS51387">
    <property type="entry name" value="FAD_PCMH"/>
    <property type="match status" value="1"/>
</dbReference>
<dbReference type="EMBL" id="AZDV01000005">
    <property type="protein sequence ID" value="KRK96198.1"/>
    <property type="molecule type" value="Genomic_DNA"/>
</dbReference>
<dbReference type="InterPro" id="IPR016164">
    <property type="entry name" value="FAD-linked_Oxase-like_C"/>
</dbReference>
<dbReference type="InterPro" id="IPR016166">
    <property type="entry name" value="FAD-bd_PCMH"/>
</dbReference>
<dbReference type="Gene3D" id="3.30.70.2740">
    <property type="match status" value="1"/>
</dbReference>
<dbReference type="PATRIC" id="fig|1423715.3.peg.2747"/>
<proteinExistence type="predicted"/>
<keyword evidence="1" id="KW-0285">Flavoprotein</keyword>
<organism evidence="5 6">
    <name type="scientific">Levilactobacillus acidifarinae DSM 19394 = JCM 15949</name>
    <dbReference type="NCBI Taxonomy" id="1423715"/>
    <lineage>
        <taxon>Bacteria</taxon>
        <taxon>Bacillati</taxon>
        <taxon>Bacillota</taxon>
        <taxon>Bacilli</taxon>
        <taxon>Lactobacillales</taxon>
        <taxon>Lactobacillaceae</taxon>
        <taxon>Levilactobacillus</taxon>
    </lineage>
</organism>
<evidence type="ECO:0000256" key="3">
    <source>
        <dbReference type="ARBA" id="ARBA00023002"/>
    </source>
</evidence>
<reference evidence="5 6" key="1">
    <citation type="journal article" date="2015" name="Genome Announc.">
        <title>Expanding the biotechnology potential of lactobacilli through comparative genomics of 213 strains and associated genera.</title>
        <authorList>
            <person name="Sun Z."/>
            <person name="Harris H.M."/>
            <person name="McCann A."/>
            <person name="Guo C."/>
            <person name="Argimon S."/>
            <person name="Zhang W."/>
            <person name="Yang X."/>
            <person name="Jeffery I.B."/>
            <person name="Cooney J.C."/>
            <person name="Kagawa T.F."/>
            <person name="Liu W."/>
            <person name="Song Y."/>
            <person name="Salvetti E."/>
            <person name="Wrobel A."/>
            <person name="Rasinkangas P."/>
            <person name="Parkhill J."/>
            <person name="Rea M.C."/>
            <person name="O'Sullivan O."/>
            <person name="Ritari J."/>
            <person name="Douillard F.P."/>
            <person name="Paul Ross R."/>
            <person name="Yang R."/>
            <person name="Briner A.E."/>
            <person name="Felis G.E."/>
            <person name="de Vos W.M."/>
            <person name="Barrangou R."/>
            <person name="Klaenhammer T.R."/>
            <person name="Caufield P.W."/>
            <person name="Cui Y."/>
            <person name="Zhang H."/>
            <person name="O'Toole P.W."/>
        </authorList>
    </citation>
    <scope>NUCLEOTIDE SEQUENCE [LARGE SCALE GENOMIC DNA]</scope>
    <source>
        <strain evidence="5 6">DSM 19394</strain>
    </source>
</reference>
<name>A0A0R1LJV9_9LACO</name>
<feature type="domain" description="FAD-binding PCMH-type" evidence="4">
    <location>
        <begin position="51"/>
        <end position="230"/>
    </location>
</feature>
<comment type="caution">
    <text evidence="5">The sequence shown here is derived from an EMBL/GenBank/DDBJ whole genome shotgun (WGS) entry which is preliminary data.</text>
</comment>
<evidence type="ECO:0000313" key="6">
    <source>
        <dbReference type="Proteomes" id="UP000051955"/>
    </source>
</evidence>
<dbReference type="InterPro" id="IPR004113">
    <property type="entry name" value="FAD-bd_oxidored_4_C"/>
</dbReference>
<dbReference type="SUPFAM" id="SSF56176">
    <property type="entry name" value="FAD-binding/transporter-associated domain-like"/>
    <property type="match status" value="1"/>
</dbReference>
<dbReference type="Pfam" id="PF02913">
    <property type="entry name" value="FAD-oxidase_C"/>
    <property type="match status" value="1"/>
</dbReference>
<keyword evidence="6" id="KW-1185">Reference proteome</keyword>
<keyword evidence="3" id="KW-0560">Oxidoreductase</keyword>
<dbReference type="InterPro" id="IPR006094">
    <property type="entry name" value="Oxid_FAD_bind_N"/>
</dbReference>
<keyword evidence="2" id="KW-0274">FAD</keyword>
<dbReference type="Gene3D" id="3.30.465.10">
    <property type="match status" value="1"/>
</dbReference>
<protein>
    <submittedName>
        <fullName evidence="5">Oxidoreductase</fullName>
    </submittedName>
</protein>
<dbReference type="PANTHER" id="PTHR42934">
    <property type="entry name" value="GLYCOLATE OXIDASE SUBUNIT GLCD"/>
    <property type="match status" value="1"/>
</dbReference>
<dbReference type="SUPFAM" id="SSF55103">
    <property type="entry name" value="FAD-linked oxidases, C-terminal domain"/>
    <property type="match status" value="1"/>
</dbReference>
<evidence type="ECO:0000259" key="4">
    <source>
        <dbReference type="PROSITE" id="PS51387"/>
    </source>
</evidence>
<dbReference type="Proteomes" id="UP000051955">
    <property type="component" value="Unassembled WGS sequence"/>
</dbReference>
<dbReference type="PANTHER" id="PTHR42934:SF2">
    <property type="entry name" value="GLYCOLATE OXIDASE SUBUNIT GLCD"/>
    <property type="match status" value="1"/>
</dbReference>
<evidence type="ECO:0000256" key="2">
    <source>
        <dbReference type="ARBA" id="ARBA00022827"/>
    </source>
</evidence>
<dbReference type="STRING" id="1423715.FD25_GL002664"/>
<dbReference type="GO" id="GO:0016491">
    <property type="term" value="F:oxidoreductase activity"/>
    <property type="evidence" value="ECO:0007669"/>
    <property type="project" value="UniProtKB-KW"/>
</dbReference>
<accession>A0A0R1LJV9</accession>
<dbReference type="GO" id="GO:0071949">
    <property type="term" value="F:FAD binding"/>
    <property type="evidence" value="ECO:0007669"/>
    <property type="project" value="InterPro"/>
</dbReference>
<dbReference type="InterPro" id="IPR036318">
    <property type="entry name" value="FAD-bd_PCMH-like_sf"/>
</dbReference>
<dbReference type="InterPro" id="IPR051914">
    <property type="entry name" value="FAD-linked_OxidoTrans_Type4"/>
</dbReference>
<evidence type="ECO:0000313" key="5">
    <source>
        <dbReference type="EMBL" id="KRK96198.1"/>
    </source>
</evidence>
<dbReference type="Pfam" id="PF01565">
    <property type="entry name" value="FAD_binding_4"/>
    <property type="match status" value="1"/>
</dbReference>
<evidence type="ECO:0000256" key="1">
    <source>
        <dbReference type="ARBA" id="ARBA00022630"/>
    </source>
</evidence>
<sequence length="470" mass="50619">MKKADMMTVFSAYSDDDILADLTAQVKDGTVSTDAQTLKKQSFNPNASGGESGLARAFVEVQSVADIQGVLAVARKYHIPVVPQTTATSTVVGSDGIAGAIILSTRKLNQILEISKEDSVAVVQPGVINGDLDQEARKQGLFYAPDPGSKLFSSIGGNVSTNAGGMSTVRYGATKDNVLGLKAVLADGRTVTLGGRTLKQAFGYDLTQLFVGSEGTLGIVYEVTVKLMPIPLGKSIMGLAFFEDMAALAKGVTAIRMSGVYPTMLEALDGNTVIALDKYEKTHYAENSGAMLIFRLDGSSDENVQVLEDLLAKYHGQHVQVTADADEQAKLEQLRRDMLPAVFAGQNHLMEDMAMPLSQLAPMMDYIQAVGRDLGIKIYTAGHAGDGNVHPSFVWPEDQPEVPAAVLEALRRVFRKTLELGGTISGEHAVGMMKNQWNNPELGENVDYLQHQIKTLFDPMNLLNPKRKIN</sequence>